<reference evidence="1 2" key="1">
    <citation type="journal article" date="2022" name="BMC Genomics">
        <title>Comparative genome analysis of mycobacteria focusing on tRNA and non-coding RNA.</title>
        <authorList>
            <person name="Behra P.R.K."/>
            <person name="Pettersson B.M.F."/>
            <person name="Ramesh M."/>
            <person name="Das S."/>
            <person name="Dasgupta S."/>
            <person name="Kirsebom L.A."/>
        </authorList>
    </citation>
    <scope>NUCLEOTIDE SEQUENCE [LARGE SCALE GENOMIC DNA]</scope>
    <source>
        <strain evidence="1 2">DSM 44078</strain>
    </source>
</reference>
<dbReference type="InterPro" id="IPR007263">
    <property type="entry name" value="DCC1-like"/>
</dbReference>
<keyword evidence="2" id="KW-1185">Reference proteome</keyword>
<dbReference type="Pfam" id="PF04134">
    <property type="entry name" value="DCC1-like"/>
    <property type="match status" value="1"/>
</dbReference>
<accession>A0ABT3CA26</accession>
<proteinExistence type="predicted"/>
<sequence>MTGVLFFDGECGMCTRARNTLVRWDRTGELLTEPYQQAGTAQRLGVAPERLPESVWWLDSSGQVYAAAEAVNAALSAALGTRLPLRFYRMVGVRQVQEAVYRWVATHRYRFPGTTPYCQSDPAGC</sequence>
<gene>
    <name evidence="1" type="ORF">H7J73_09865</name>
</gene>
<organism evidence="1 2">
    <name type="scientific">Mycolicibacterium komossense</name>
    <dbReference type="NCBI Taxonomy" id="1779"/>
    <lineage>
        <taxon>Bacteria</taxon>
        <taxon>Bacillati</taxon>
        <taxon>Actinomycetota</taxon>
        <taxon>Actinomycetes</taxon>
        <taxon>Mycobacteriales</taxon>
        <taxon>Mycobacteriaceae</taxon>
        <taxon>Mycolicibacterium</taxon>
    </lineage>
</organism>
<evidence type="ECO:0000313" key="2">
    <source>
        <dbReference type="Proteomes" id="UP001526201"/>
    </source>
</evidence>
<dbReference type="Proteomes" id="UP001526201">
    <property type="component" value="Unassembled WGS sequence"/>
</dbReference>
<dbReference type="EMBL" id="JACKTY010000021">
    <property type="protein sequence ID" value="MCV7226334.1"/>
    <property type="molecule type" value="Genomic_DNA"/>
</dbReference>
<name>A0ABT3CA26_9MYCO</name>
<protein>
    <submittedName>
        <fullName evidence="1">DUF393 domain-containing protein</fullName>
    </submittedName>
</protein>
<comment type="caution">
    <text evidence="1">The sequence shown here is derived from an EMBL/GenBank/DDBJ whole genome shotgun (WGS) entry which is preliminary data.</text>
</comment>
<dbReference type="RefSeq" id="WP_264067188.1">
    <property type="nucleotide sequence ID" value="NZ_JACKTY010000021.1"/>
</dbReference>
<evidence type="ECO:0000313" key="1">
    <source>
        <dbReference type="EMBL" id="MCV7226334.1"/>
    </source>
</evidence>